<dbReference type="Pfam" id="PF00926">
    <property type="entry name" value="DHBP_synthase"/>
    <property type="match status" value="1"/>
</dbReference>
<dbReference type="EMBL" id="CP037939">
    <property type="protein sequence ID" value="QBR47658.1"/>
    <property type="molecule type" value="Genomic_DNA"/>
</dbReference>
<comment type="catalytic activity">
    <reaction evidence="1">
        <text>D-ribulose 5-phosphate = (2S)-2-hydroxy-3-oxobutyl phosphate + formate + H(+)</text>
        <dbReference type="Rhea" id="RHEA:18457"/>
        <dbReference type="ChEBI" id="CHEBI:15378"/>
        <dbReference type="ChEBI" id="CHEBI:15740"/>
        <dbReference type="ChEBI" id="CHEBI:58121"/>
        <dbReference type="ChEBI" id="CHEBI:58830"/>
        <dbReference type="EC" id="4.1.99.12"/>
    </reaction>
</comment>
<dbReference type="NCBIfam" id="TIGR00506">
    <property type="entry name" value="ribB"/>
    <property type="match status" value="1"/>
</dbReference>
<dbReference type="RefSeq" id="WP_013104129.1">
    <property type="nucleotide sequence ID" value="NZ_CP037939.1"/>
</dbReference>
<dbReference type="InterPro" id="IPR000422">
    <property type="entry name" value="DHBP_synthase_RibB"/>
</dbReference>
<evidence type="ECO:0000256" key="13">
    <source>
        <dbReference type="ARBA" id="ARBA00049295"/>
    </source>
</evidence>
<comment type="cofactor">
    <cofactor evidence="2">
        <name>Zn(2+)</name>
        <dbReference type="ChEBI" id="CHEBI:29105"/>
    </cofactor>
</comment>
<dbReference type="InterPro" id="IPR000926">
    <property type="entry name" value="RibA"/>
</dbReference>
<dbReference type="EC" id="4.1.99.12" evidence="15"/>
<protein>
    <submittedName>
        <fullName evidence="15">3,4-dihydroxy-2-butanone-4-phosphate synthase</fullName>
        <ecNumber evidence="15">4.1.99.12</ecNumber>
    </submittedName>
</protein>
<feature type="domain" description="GTP cyclohydrolase II" evidence="14">
    <location>
        <begin position="211"/>
        <end position="372"/>
    </location>
</feature>
<keyword evidence="11" id="KW-0862">Zinc</keyword>
<comment type="pathway">
    <text evidence="4">Cofactor biosynthesis; riboflavin biosynthesis; 5-amino-6-(D-ribitylamino)uracil from GTP: step 1/4.</text>
</comment>
<proteinExistence type="inferred from homology"/>
<evidence type="ECO:0000256" key="10">
    <source>
        <dbReference type="ARBA" id="ARBA00022801"/>
    </source>
</evidence>
<reference evidence="15 16" key="1">
    <citation type="submission" date="2019-03" db="EMBL/GenBank/DDBJ databases">
        <title>Complete Genome Sequence of Leuconostoc kimchii strain NKJ218 Isolated from Homemade Kimchi.</title>
        <authorList>
            <person name="Jung J.Y."/>
            <person name="Jin H.M."/>
            <person name="Jung J.-W."/>
            <person name="Lee S.-Y."/>
            <person name="Ryu B.-G."/>
            <person name="Han S.-S."/>
            <person name="Kang H.K."/>
            <person name="Choi H.W."/>
            <person name="Chung E.J."/>
            <person name="Choi K.-M."/>
        </authorList>
    </citation>
    <scope>NUCLEOTIDE SEQUENCE [LARGE SCALE GENOMIC DNA]</scope>
    <source>
        <strain evidence="15 16">NKJ218</strain>
    </source>
</reference>
<dbReference type="InterPro" id="IPR032677">
    <property type="entry name" value="GTP_cyclohydro_II"/>
</dbReference>
<comment type="similarity">
    <text evidence="6">In the N-terminal section; belongs to the DHBP synthase family.</text>
</comment>
<evidence type="ECO:0000256" key="11">
    <source>
        <dbReference type="ARBA" id="ARBA00022833"/>
    </source>
</evidence>
<evidence type="ECO:0000256" key="4">
    <source>
        <dbReference type="ARBA" id="ARBA00004853"/>
    </source>
</evidence>
<dbReference type="GO" id="GO:0008686">
    <property type="term" value="F:3,4-dihydroxy-2-butanone-4-phosphate synthase activity"/>
    <property type="evidence" value="ECO:0007669"/>
    <property type="project" value="UniProtKB-EC"/>
</dbReference>
<evidence type="ECO:0000256" key="12">
    <source>
        <dbReference type="ARBA" id="ARBA00023134"/>
    </source>
</evidence>
<keyword evidence="16" id="KW-1185">Reference proteome</keyword>
<evidence type="ECO:0000256" key="9">
    <source>
        <dbReference type="ARBA" id="ARBA00022741"/>
    </source>
</evidence>
<organism evidence="15 16">
    <name type="scientific">Leuconostoc kimchii</name>
    <dbReference type="NCBI Taxonomy" id="136609"/>
    <lineage>
        <taxon>Bacteria</taxon>
        <taxon>Bacillati</taxon>
        <taxon>Bacillota</taxon>
        <taxon>Bacilli</taxon>
        <taxon>Lactobacillales</taxon>
        <taxon>Lactobacillaceae</taxon>
        <taxon>Leuconostoc</taxon>
    </lineage>
</organism>
<evidence type="ECO:0000256" key="8">
    <source>
        <dbReference type="ARBA" id="ARBA00022723"/>
    </source>
</evidence>
<keyword evidence="15" id="KW-0456">Lyase</keyword>
<keyword evidence="10" id="KW-0378">Hydrolase</keyword>
<comment type="function">
    <text evidence="3">Catalyzes the conversion of D-ribulose 5-phosphate to formate and 3,4-dihydroxy-2-butanone 4-phosphate.</text>
</comment>
<dbReference type="Gene3D" id="3.90.870.10">
    <property type="entry name" value="DHBP synthase"/>
    <property type="match status" value="1"/>
</dbReference>
<dbReference type="SUPFAM" id="SSF55821">
    <property type="entry name" value="YrdC/RibB"/>
    <property type="match status" value="1"/>
</dbReference>
<evidence type="ECO:0000256" key="5">
    <source>
        <dbReference type="ARBA" id="ARBA00004904"/>
    </source>
</evidence>
<keyword evidence="8" id="KW-0479">Metal-binding</keyword>
<dbReference type="PIRSF" id="PIRSF001259">
    <property type="entry name" value="RibA"/>
    <property type="match status" value="1"/>
</dbReference>
<evidence type="ECO:0000256" key="3">
    <source>
        <dbReference type="ARBA" id="ARBA00002284"/>
    </source>
</evidence>
<evidence type="ECO:0000256" key="1">
    <source>
        <dbReference type="ARBA" id="ARBA00000141"/>
    </source>
</evidence>
<evidence type="ECO:0000256" key="2">
    <source>
        <dbReference type="ARBA" id="ARBA00001947"/>
    </source>
</evidence>
<evidence type="ECO:0000256" key="7">
    <source>
        <dbReference type="ARBA" id="ARBA00022619"/>
    </source>
</evidence>
<keyword evidence="7" id="KW-0686">Riboflavin biosynthesis</keyword>
<dbReference type="Gene3D" id="3.40.50.10990">
    <property type="entry name" value="GTP cyclohydrolase II"/>
    <property type="match status" value="1"/>
</dbReference>
<name>A0ABX5SKT1_9LACO</name>
<accession>A0ABX5SKT1</accession>
<dbReference type="CDD" id="cd00641">
    <property type="entry name" value="GTP_cyclohydro2"/>
    <property type="match status" value="1"/>
</dbReference>
<dbReference type="Proteomes" id="UP000295756">
    <property type="component" value="Chromosome"/>
</dbReference>
<dbReference type="InterPro" id="IPR036144">
    <property type="entry name" value="RibA-like_sf"/>
</dbReference>
<keyword evidence="9" id="KW-0547">Nucleotide-binding</keyword>
<comment type="pathway">
    <text evidence="5">Cofactor biosynthesis; riboflavin biosynthesis; 2-hydroxy-3-oxobutyl phosphate from D-ribulose 5-phosphate: step 1/1.</text>
</comment>
<dbReference type="NCBIfam" id="NF001591">
    <property type="entry name" value="PRK00393.1"/>
    <property type="match status" value="1"/>
</dbReference>
<gene>
    <name evidence="15" type="primary">ribB</name>
    <name evidence="15" type="ORF">EW139_05800</name>
</gene>
<dbReference type="PANTHER" id="PTHR21327">
    <property type="entry name" value="GTP CYCLOHYDROLASE II-RELATED"/>
    <property type="match status" value="1"/>
</dbReference>
<dbReference type="InterPro" id="IPR017945">
    <property type="entry name" value="DHBP_synth_RibB-like_a/b_dom"/>
</dbReference>
<keyword evidence="12" id="KW-0342">GTP-binding</keyword>
<evidence type="ECO:0000259" key="14">
    <source>
        <dbReference type="Pfam" id="PF00925"/>
    </source>
</evidence>
<comment type="catalytic activity">
    <reaction evidence="13">
        <text>GTP + 4 H2O = 2,5-diamino-6-hydroxy-4-(5-phosphoribosylamino)-pyrimidine + formate + 2 phosphate + 3 H(+)</text>
        <dbReference type="Rhea" id="RHEA:23704"/>
        <dbReference type="ChEBI" id="CHEBI:15377"/>
        <dbReference type="ChEBI" id="CHEBI:15378"/>
        <dbReference type="ChEBI" id="CHEBI:15740"/>
        <dbReference type="ChEBI" id="CHEBI:37565"/>
        <dbReference type="ChEBI" id="CHEBI:43474"/>
        <dbReference type="ChEBI" id="CHEBI:58614"/>
        <dbReference type="EC" id="3.5.4.25"/>
    </reaction>
</comment>
<sequence>MLTSFEKVNLAVESLKKGQLIILTDDQNREHEGDLVGLASFASGETINRALSIGRGVLAVPMTKDRAQQLNLAQMTTDNSEKFQTKFTVSVDHVDSTTGVSAYERAYTIKQLANLSSRASDFETPGHVFPLVAEDHGVLSRQGHTEGAVDLAKIAGVPPVAYIIEILAADGTMAREDALNQLADTYHLVQLSIQDLIAYREAHQAFSIQKQATVHLPTAHGDFNLTAYDTKNGQPDLLISSQTVAKDVPLVRLQSECLTGEVFGSLRCECGPQLDAALDMINHEGGAVVYLRQEGRGIGINEKLKSYILQENNYDTFDANVALGHQPDERDYKQAAEILKLAGLTRIKLLTNNPNKMQSLIDYGIEVVAHVPLITGINTINKDYMTTKKEKFNHML</sequence>
<evidence type="ECO:0000313" key="16">
    <source>
        <dbReference type="Proteomes" id="UP000295756"/>
    </source>
</evidence>
<evidence type="ECO:0000256" key="6">
    <source>
        <dbReference type="ARBA" id="ARBA00005520"/>
    </source>
</evidence>
<dbReference type="Pfam" id="PF00925">
    <property type="entry name" value="GTP_cyclohydro2"/>
    <property type="match status" value="1"/>
</dbReference>
<dbReference type="PANTHER" id="PTHR21327:SF18">
    <property type="entry name" value="3,4-DIHYDROXY-2-BUTANONE 4-PHOSPHATE SYNTHASE"/>
    <property type="match status" value="1"/>
</dbReference>
<dbReference type="SUPFAM" id="SSF142695">
    <property type="entry name" value="RibA-like"/>
    <property type="match status" value="1"/>
</dbReference>
<evidence type="ECO:0000313" key="15">
    <source>
        <dbReference type="EMBL" id="QBR47658.1"/>
    </source>
</evidence>